<dbReference type="OrthoDB" id="341259at2759"/>
<gene>
    <name evidence="4" type="ORF">FMUND_15730</name>
</gene>
<keyword evidence="2 3" id="KW-0040">ANK repeat</keyword>
<dbReference type="Pfam" id="PF12796">
    <property type="entry name" value="Ank_2"/>
    <property type="match status" value="1"/>
</dbReference>
<dbReference type="PROSITE" id="PS50297">
    <property type="entry name" value="ANK_REP_REGION"/>
    <property type="match status" value="1"/>
</dbReference>
<comment type="caution">
    <text evidence="4">The sequence shown here is derived from an EMBL/GenBank/DDBJ whole genome shotgun (WGS) entry which is preliminary data.</text>
</comment>
<dbReference type="PANTHER" id="PTHR24171">
    <property type="entry name" value="ANKYRIN REPEAT DOMAIN-CONTAINING PROTEIN 39-RELATED"/>
    <property type="match status" value="1"/>
</dbReference>
<dbReference type="AlphaFoldDB" id="A0A8H6CX65"/>
<dbReference type="SMART" id="SM00248">
    <property type="entry name" value="ANK"/>
    <property type="match status" value="2"/>
</dbReference>
<dbReference type="InterPro" id="IPR002110">
    <property type="entry name" value="Ankyrin_rpt"/>
</dbReference>
<keyword evidence="1" id="KW-0677">Repeat</keyword>
<keyword evidence="5" id="KW-1185">Reference proteome</keyword>
<sequence>QRLLEKGAKTESKDMLGQTPLSVAAWNGHEAIIRQLLEKGADVESEDKSGRMPLWWAAENGHEAVVQLLQPKR</sequence>
<feature type="repeat" description="ANK" evidence="3">
    <location>
        <begin position="16"/>
        <end position="48"/>
    </location>
</feature>
<accession>A0A8H6CX65</accession>
<dbReference type="InterPro" id="IPR036770">
    <property type="entry name" value="Ankyrin_rpt-contain_sf"/>
</dbReference>
<dbReference type="EMBL" id="JAAOAN010001227">
    <property type="protein sequence ID" value="KAF5696281.1"/>
    <property type="molecule type" value="Genomic_DNA"/>
</dbReference>
<dbReference type="Gene3D" id="1.25.40.20">
    <property type="entry name" value="Ankyrin repeat-containing domain"/>
    <property type="match status" value="1"/>
</dbReference>
<dbReference type="SUPFAM" id="SSF48403">
    <property type="entry name" value="Ankyrin repeat"/>
    <property type="match status" value="1"/>
</dbReference>
<feature type="non-terminal residue" evidence="4">
    <location>
        <position position="1"/>
    </location>
</feature>
<evidence type="ECO:0000313" key="5">
    <source>
        <dbReference type="Proteomes" id="UP000544331"/>
    </source>
</evidence>
<organism evidence="4 5">
    <name type="scientific">Fusarium mundagurra</name>
    <dbReference type="NCBI Taxonomy" id="1567541"/>
    <lineage>
        <taxon>Eukaryota</taxon>
        <taxon>Fungi</taxon>
        <taxon>Dikarya</taxon>
        <taxon>Ascomycota</taxon>
        <taxon>Pezizomycotina</taxon>
        <taxon>Sordariomycetes</taxon>
        <taxon>Hypocreomycetidae</taxon>
        <taxon>Hypocreales</taxon>
        <taxon>Nectriaceae</taxon>
        <taxon>Fusarium</taxon>
        <taxon>Fusarium fujikuroi species complex</taxon>
    </lineage>
</organism>
<evidence type="ECO:0000256" key="3">
    <source>
        <dbReference type="PROSITE-ProRule" id="PRU00023"/>
    </source>
</evidence>
<protein>
    <submittedName>
        <fullName evidence="4">Ankyrin repeat domain-containing protein</fullName>
    </submittedName>
</protein>
<evidence type="ECO:0000256" key="2">
    <source>
        <dbReference type="ARBA" id="ARBA00023043"/>
    </source>
</evidence>
<reference evidence="4 5" key="1">
    <citation type="submission" date="2020-05" db="EMBL/GenBank/DDBJ databases">
        <title>Identification and distribution of gene clusters putatively required for synthesis of sphingolipid metabolism inhibitors in phylogenetically diverse species of the filamentous fungus Fusarium.</title>
        <authorList>
            <person name="Kim H.-S."/>
            <person name="Busman M."/>
            <person name="Brown D.W."/>
            <person name="Divon H."/>
            <person name="Uhlig S."/>
            <person name="Proctor R.H."/>
        </authorList>
    </citation>
    <scope>NUCLEOTIDE SEQUENCE [LARGE SCALE GENOMIC DNA]</scope>
    <source>
        <strain evidence="4 5">NRRL 66235</strain>
    </source>
</reference>
<dbReference type="PROSITE" id="PS50088">
    <property type="entry name" value="ANK_REPEAT"/>
    <property type="match status" value="1"/>
</dbReference>
<evidence type="ECO:0000313" key="4">
    <source>
        <dbReference type="EMBL" id="KAF5696281.1"/>
    </source>
</evidence>
<dbReference type="Proteomes" id="UP000544331">
    <property type="component" value="Unassembled WGS sequence"/>
</dbReference>
<proteinExistence type="predicted"/>
<name>A0A8H6CX65_9HYPO</name>
<evidence type="ECO:0000256" key="1">
    <source>
        <dbReference type="ARBA" id="ARBA00022737"/>
    </source>
</evidence>